<feature type="transmembrane region" description="Helical" evidence="2">
    <location>
        <begin position="190"/>
        <end position="215"/>
    </location>
</feature>
<gene>
    <name evidence="3" type="ORF">FA13DRAFT_529043</name>
</gene>
<dbReference type="AlphaFoldDB" id="A0A4Y7T980"/>
<keyword evidence="2" id="KW-0812">Transmembrane</keyword>
<feature type="transmembrane region" description="Helical" evidence="2">
    <location>
        <begin position="119"/>
        <end position="139"/>
    </location>
</feature>
<sequence length="377" mass="43293">MRASCRSLYLWSRSLWGSMLISFSRIMMQWSAPPVTKPIYFPLNIRSLYIILPNPMSTTGSINTTIEGGSRQHEEEKVGPPHQIDGPTGTHNVADLPPAAGDAPDLLSPLHFSYHKQYIAFYVIFLFACNFLVPILLFYPLFFLTELSRRHIIGISSAALGLSSCFDAPFRLWRLTKHRMTYGPLGNDTWWHLDFVMWAYSFACIIFSIPLAIAAPIQYYNFFLMSTVMLICPNGLIFFVSLFSPKFHVWCSSDPPGTPMKPAVFYCIEDVAAVDFMHGREYRKKIHARYHASPPFRQLMLHLTVYWTVCSLLYCGVTALVSWLTPLEFAFAWVLGQMFVWGAVCSLGCRFIVRHGLRREREWWARKGQNQEISVEK</sequence>
<dbReference type="PANTHER" id="PTHR42024:SF1">
    <property type="entry name" value="AMINO ACID PERMEASE_ SLC12A DOMAIN-CONTAINING PROTEIN"/>
    <property type="match status" value="1"/>
</dbReference>
<name>A0A4Y7T980_COPMI</name>
<comment type="caution">
    <text evidence="3">The sequence shown here is derived from an EMBL/GenBank/DDBJ whole genome shotgun (WGS) entry which is preliminary data.</text>
</comment>
<keyword evidence="4" id="KW-1185">Reference proteome</keyword>
<keyword evidence="2" id="KW-1133">Transmembrane helix</keyword>
<proteinExistence type="predicted"/>
<feature type="compositionally biased region" description="Basic and acidic residues" evidence="1">
    <location>
        <begin position="70"/>
        <end position="79"/>
    </location>
</feature>
<protein>
    <submittedName>
        <fullName evidence="3">Uncharacterized protein</fullName>
    </submittedName>
</protein>
<dbReference type="Proteomes" id="UP000298030">
    <property type="component" value="Unassembled WGS sequence"/>
</dbReference>
<feature type="transmembrane region" description="Helical" evidence="2">
    <location>
        <begin position="299"/>
        <end position="324"/>
    </location>
</feature>
<evidence type="ECO:0000256" key="2">
    <source>
        <dbReference type="SAM" id="Phobius"/>
    </source>
</evidence>
<evidence type="ECO:0000313" key="3">
    <source>
        <dbReference type="EMBL" id="TEB30715.1"/>
    </source>
</evidence>
<feature type="transmembrane region" description="Helical" evidence="2">
    <location>
        <begin position="151"/>
        <end position="170"/>
    </location>
</feature>
<dbReference type="EMBL" id="QPFP01000022">
    <property type="protein sequence ID" value="TEB30715.1"/>
    <property type="molecule type" value="Genomic_DNA"/>
</dbReference>
<feature type="transmembrane region" description="Helical" evidence="2">
    <location>
        <begin position="222"/>
        <end position="243"/>
    </location>
</feature>
<dbReference type="PANTHER" id="PTHR42024">
    <property type="entry name" value="AMINO ACID PERMEASE_ SLC12A DOMAIN-CONTAINING PROTEIN"/>
    <property type="match status" value="1"/>
</dbReference>
<dbReference type="OrthoDB" id="4838853at2759"/>
<dbReference type="STRING" id="71717.A0A4Y7T980"/>
<evidence type="ECO:0000313" key="4">
    <source>
        <dbReference type="Proteomes" id="UP000298030"/>
    </source>
</evidence>
<feature type="region of interest" description="Disordered" evidence="1">
    <location>
        <begin position="65"/>
        <end position="91"/>
    </location>
</feature>
<accession>A0A4Y7T980</accession>
<reference evidence="3 4" key="1">
    <citation type="journal article" date="2019" name="Nat. Ecol. Evol.">
        <title>Megaphylogeny resolves global patterns of mushroom evolution.</title>
        <authorList>
            <person name="Varga T."/>
            <person name="Krizsan K."/>
            <person name="Foldi C."/>
            <person name="Dima B."/>
            <person name="Sanchez-Garcia M."/>
            <person name="Sanchez-Ramirez S."/>
            <person name="Szollosi G.J."/>
            <person name="Szarkandi J.G."/>
            <person name="Papp V."/>
            <person name="Albert L."/>
            <person name="Andreopoulos W."/>
            <person name="Angelini C."/>
            <person name="Antonin V."/>
            <person name="Barry K.W."/>
            <person name="Bougher N.L."/>
            <person name="Buchanan P."/>
            <person name="Buyck B."/>
            <person name="Bense V."/>
            <person name="Catcheside P."/>
            <person name="Chovatia M."/>
            <person name="Cooper J."/>
            <person name="Damon W."/>
            <person name="Desjardin D."/>
            <person name="Finy P."/>
            <person name="Geml J."/>
            <person name="Haridas S."/>
            <person name="Hughes K."/>
            <person name="Justo A."/>
            <person name="Karasinski D."/>
            <person name="Kautmanova I."/>
            <person name="Kiss B."/>
            <person name="Kocsube S."/>
            <person name="Kotiranta H."/>
            <person name="LaButti K.M."/>
            <person name="Lechner B.E."/>
            <person name="Liimatainen K."/>
            <person name="Lipzen A."/>
            <person name="Lukacs Z."/>
            <person name="Mihaltcheva S."/>
            <person name="Morgado L.N."/>
            <person name="Niskanen T."/>
            <person name="Noordeloos M.E."/>
            <person name="Ohm R.A."/>
            <person name="Ortiz-Santana B."/>
            <person name="Ovrebo C."/>
            <person name="Racz N."/>
            <person name="Riley R."/>
            <person name="Savchenko A."/>
            <person name="Shiryaev A."/>
            <person name="Soop K."/>
            <person name="Spirin V."/>
            <person name="Szebenyi C."/>
            <person name="Tomsovsky M."/>
            <person name="Tulloss R.E."/>
            <person name="Uehling J."/>
            <person name="Grigoriev I.V."/>
            <person name="Vagvolgyi C."/>
            <person name="Papp T."/>
            <person name="Martin F.M."/>
            <person name="Miettinen O."/>
            <person name="Hibbett D.S."/>
            <person name="Nagy L.G."/>
        </authorList>
    </citation>
    <scope>NUCLEOTIDE SEQUENCE [LARGE SCALE GENOMIC DNA]</scope>
    <source>
        <strain evidence="3 4">FP101781</strain>
    </source>
</reference>
<feature type="transmembrane region" description="Helical" evidence="2">
    <location>
        <begin position="330"/>
        <end position="353"/>
    </location>
</feature>
<keyword evidence="2" id="KW-0472">Membrane</keyword>
<organism evidence="3 4">
    <name type="scientific">Coprinellus micaceus</name>
    <name type="common">Glistening ink-cap mushroom</name>
    <name type="synonym">Coprinus micaceus</name>
    <dbReference type="NCBI Taxonomy" id="71717"/>
    <lineage>
        <taxon>Eukaryota</taxon>
        <taxon>Fungi</taxon>
        <taxon>Dikarya</taxon>
        <taxon>Basidiomycota</taxon>
        <taxon>Agaricomycotina</taxon>
        <taxon>Agaricomycetes</taxon>
        <taxon>Agaricomycetidae</taxon>
        <taxon>Agaricales</taxon>
        <taxon>Agaricineae</taxon>
        <taxon>Psathyrellaceae</taxon>
        <taxon>Coprinellus</taxon>
    </lineage>
</organism>
<evidence type="ECO:0000256" key="1">
    <source>
        <dbReference type="SAM" id="MobiDB-lite"/>
    </source>
</evidence>